<dbReference type="Pfam" id="PF01168">
    <property type="entry name" value="Ala_racemase_N"/>
    <property type="match status" value="1"/>
</dbReference>
<dbReference type="InterPro" id="IPR011079">
    <property type="entry name" value="Ala_racemase_C"/>
</dbReference>
<dbReference type="Proteomes" id="UP000523079">
    <property type="component" value="Unassembled WGS sequence"/>
</dbReference>
<dbReference type="CDD" id="cd00430">
    <property type="entry name" value="PLPDE_III_AR"/>
    <property type="match status" value="1"/>
</dbReference>
<dbReference type="InterPro" id="IPR029066">
    <property type="entry name" value="PLP-binding_barrel"/>
</dbReference>
<feature type="binding site" evidence="4 6">
    <location>
        <position position="333"/>
    </location>
    <ligand>
        <name>substrate</name>
    </ligand>
</feature>
<dbReference type="HAMAP" id="MF_01201">
    <property type="entry name" value="Ala_racemase"/>
    <property type="match status" value="1"/>
</dbReference>
<dbReference type="SMART" id="SM01005">
    <property type="entry name" value="Ala_racemase_C"/>
    <property type="match status" value="1"/>
</dbReference>
<evidence type="ECO:0000313" key="9">
    <source>
        <dbReference type="Proteomes" id="UP000523079"/>
    </source>
</evidence>
<evidence type="ECO:0000256" key="4">
    <source>
        <dbReference type="HAMAP-Rule" id="MF_01201"/>
    </source>
</evidence>
<accession>A0A7W3P4T8</accession>
<dbReference type="GO" id="GO:0030632">
    <property type="term" value="P:D-alanine biosynthetic process"/>
    <property type="evidence" value="ECO:0007669"/>
    <property type="project" value="UniProtKB-UniRule"/>
</dbReference>
<dbReference type="PANTHER" id="PTHR30511:SF0">
    <property type="entry name" value="ALANINE RACEMASE, CATABOLIC-RELATED"/>
    <property type="match status" value="1"/>
</dbReference>
<feature type="domain" description="Alanine racemase C-terminal" evidence="7">
    <location>
        <begin position="263"/>
        <end position="390"/>
    </location>
</feature>
<dbReference type="SUPFAM" id="SSF50621">
    <property type="entry name" value="Alanine racemase C-terminal domain-like"/>
    <property type="match status" value="1"/>
</dbReference>
<feature type="active site" description="Proton acceptor; specific for L-alanine" evidence="4">
    <location>
        <position position="284"/>
    </location>
</feature>
<feature type="modified residue" description="N6-(pyridoxal phosphate)lysine" evidence="4 5">
    <location>
        <position position="52"/>
    </location>
</feature>
<keyword evidence="2 4" id="KW-0663">Pyridoxal phosphate</keyword>
<evidence type="ECO:0000256" key="5">
    <source>
        <dbReference type="PIRSR" id="PIRSR600821-50"/>
    </source>
</evidence>
<keyword evidence="9" id="KW-1185">Reference proteome</keyword>
<comment type="function">
    <text evidence="4">Catalyzes the interconversion of L-alanine and D-alanine. May also act on other amino acids.</text>
</comment>
<dbReference type="GO" id="GO:0005829">
    <property type="term" value="C:cytosol"/>
    <property type="evidence" value="ECO:0007669"/>
    <property type="project" value="TreeGrafter"/>
</dbReference>
<feature type="binding site" evidence="4 6">
    <location>
        <position position="150"/>
    </location>
    <ligand>
        <name>substrate</name>
    </ligand>
</feature>
<dbReference type="FunFam" id="3.20.20.10:FF:000002">
    <property type="entry name" value="Alanine racemase"/>
    <property type="match status" value="1"/>
</dbReference>
<protein>
    <recommendedName>
        <fullName evidence="4">Alanine racemase</fullName>
        <ecNumber evidence="4">5.1.1.1</ecNumber>
    </recommendedName>
</protein>
<evidence type="ECO:0000259" key="7">
    <source>
        <dbReference type="SMART" id="SM01005"/>
    </source>
</evidence>
<feature type="active site" description="Proton acceptor; specific for D-alanine" evidence="4">
    <location>
        <position position="52"/>
    </location>
</feature>
<dbReference type="InterPro" id="IPR020622">
    <property type="entry name" value="Ala_racemase_pyridoxalP-BS"/>
</dbReference>
<gene>
    <name evidence="8" type="ORF">FHX74_000776</name>
</gene>
<dbReference type="PANTHER" id="PTHR30511">
    <property type="entry name" value="ALANINE RACEMASE"/>
    <property type="match status" value="1"/>
</dbReference>
<dbReference type="RefSeq" id="WP_328823599.1">
    <property type="nucleotide sequence ID" value="NZ_JACGWT010000001.1"/>
</dbReference>
<evidence type="ECO:0000256" key="3">
    <source>
        <dbReference type="ARBA" id="ARBA00023235"/>
    </source>
</evidence>
<evidence type="ECO:0000256" key="1">
    <source>
        <dbReference type="ARBA" id="ARBA00001933"/>
    </source>
</evidence>
<dbReference type="EMBL" id="JACGWT010000001">
    <property type="protein sequence ID" value="MBA8793182.1"/>
    <property type="molecule type" value="Genomic_DNA"/>
</dbReference>
<reference evidence="8 9" key="1">
    <citation type="submission" date="2020-07" db="EMBL/GenBank/DDBJ databases">
        <title>Sequencing the genomes of 1000 actinobacteria strains.</title>
        <authorList>
            <person name="Klenk H.-P."/>
        </authorList>
    </citation>
    <scope>NUCLEOTIDE SEQUENCE [LARGE SCALE GENOMIC DNA]</scope>
    <source>
        <strain evidence="8 9">DSM 100723</strain>
    </source>
</reference>
<comment type="cofactor">
    <cofactor evidence="1 4 5">
        <name>pyridoxal 5'-phosphate</name>
        <dbReference type="ChEBI" id="CHEBI:597326"/>
    </cofactor>
</comment>
<organism evidence="8 9">
    <name type="scientific">Microlunatus kandeliicorticis</name>
    <dbReference type="NCBI Taxonomy" id="1759536"/>
    <lineage>
        <taxon>Bacteria</taxon>
        <taxon>Bacillati</taxon>
        <taxon>Actinomycetota</taxon>
        <taxon>Actinomycetes</taxon>
        <taxon>Propionibacteriales</taxon>
        <taxon>Propionibacteriaceae</taxon>
        <taxon>Microlunatus</taxon>
    </lineage>
</organism>
<proteinExistence type="inferred from homology"/>
<evidence type="ECO:0000256" key="6">
    <source>
        <dbReference type="PIRSR" id="PIRSR600821-52"/>
    </source>
</evidence>
<sequence length="405" mass="42213">MTAPDPGGGLIDPGTGWAEIDLDAFAANLDALRAHLRRSRPDDPADLMVVVKADGYGHGMVPMARAARDHGVGWLGVATPGEALALRAAGDTGRVLAWLYGPADDLTPAVGARVDLAAHSPDHLDRLAAAARATGVRARVHLKIDTGLSRNGCRPEDWPGLCRRAEALEQTGALEVEAVWSHLACADEPGHPSVAAQLDRFAEAVGVATAAGLSPRLRHLANSPATLIVPEAHHDLVRVGIAAYGVDPAPGLAARAGVTLTPVMTLRARLAAVKRLQPGDGVSYGHRWVADRPTTVGLVPLGYADGVPRTAGLTGIAVRVDGNPAPIRGVVCMDQFVVEVGPDAAVGDPVVLFGRAARDEPTAETWAEALATIGYELVTRVGPRVPRVPVGRDSADEVAVRERTD</sequence>
<dbReference type="PROSITE" id="PS00395">
    <property type="entry name" value="ALANINE_RACEMASE"/>
    <property type="match status" value="1"/>
</dbReference>
<dbReference type="GO" id="GO:0008784">
    <property type="term" value="F:alanine racemase activity"/>
    <property type="evidence" value="ECO:0007669"/>
    <property type="project" value="UniProtKB-UniRule"/>
</dbReference>
<dbReference type="Gene3D" id="3.20.20.10">
    <property type="entry name" value="Alanine racemase"/>
    <property type="match status" value="1"/>
</dbReference>
<comment type="pathway">
    <text evidence="4">Amino-acid biosynthesis; D-alanine biosynthesis; D-alanine from L-alanine: step 1/1.</text>
</comment>
<comment type="caution">
    <text evidence="8">The sequence shown here is derived from an EMBL/GenBank/DDBJ whole genome shotgun (WGS) entry which is preliminary data.</text>
</comment>
<comment type="catalytic activity">
    <reaction evidence="4">
        <text>L-alanine = D-alanine</text>
        <dbReference type="Rhea" id="RHEA:20249"/>
        <dbReference type="ChEBI" id="CHEBI:57416"/>
        <dbReference type="ChEBI" id="CHEBI:57972"/>
        <dbReference type="EC" id="5.1.1.1"/>
    </reaction>
</comment>
<dbReference type="Gene3D" id="2.40.37.10">
    <property type="entry name" value="Lyase, Ornithine Decarboxylase, Chain A, domain 1"/>
    <property type="match status" value="1"/>
</dbReference>
<dbReference type="SUPFAM" id="SSF51419">
    <property type="entry name" value="PLP-binding barrel"/>
    <property type="match status" value="1"/>
</dbReference>
<comment type="similarity">
    <text evidence="4">Belongs to the alanine racemase family.</text>
</comment>
<dbReference type="EC" id="5.1.1.1" evidence="4"/>
<dbReference type="Pfam" id="PF00842">
    <property type="entry name" value="Ala_racemase_C"/>
    <property type="match status" value="1"/>
</dbReference>
<dbReference type="UniPathway" id="UPA00042">
    <property type="reaction ID" value="UER00497"/>
</dbReference>
<dbReference type="InterPro" id="IPR001608">
    <property type="entry name" value="Ala_racemase_N"/>
</dbReference>
<dbReference type="GO" id="GO:0030170">
    <property type="term" value="F:pyridoxal phosphate binding"/>
    <property type="evidence" value="ECO:0007669"/>
    <property type="project" value="UniProtKB-UniRule"/>
</dbReference>
<dbReference type="PRINTS" id="PR00992">
    <property type="entry name" value="ALARACEMASE"/>
</dbReference>
<name>A0A7W3P4T8_9ACTN</name>
<evidence type="ECO:0000256" key="2">
    <source>
        <dbReference type="ARBA" id="ARBA00022898"/>
    </source>
</evidence>
<dbReference type="GO" id="GO:0009252">
    <property type="term" value="P:peptidoglycan biosynthetic process"/>
    <property type="evidence" value="ECO:0007669"/>
    <property type="project" value="TreeGrafter"/>
</dbReference>
<keyword evidence="3 4" id="KW-0413">Isomerase</keyword>
<dbReference type="NCBIfam" id="TIGR00492">
    <property type="entry name" value="alr"/>
    <property type="match status" value="1"/>
</dbReference>
<evidence type="ECO:0000313" key="8">
    <source>
        <dbReference type="EMBL" id="MBA8793182.1"/>
    </source>
</evidence>
<dbReference type="InterPro" id="IPR009006">
    <property type="entry name" value="Ala_racemase/Decarboxylase_C"/>
</dbReference>
<dbReference type="InterPro" id="IPR000821">
    <property type="entry name" value="Ala_racemase"/>
</dbReference>
<dbReference type="AlphaFoldDB" id="A0A7W3P4T8"/>